<keyword evidence="1" id="KW-0645">Protease</keyword>
<dbReference type="InterPro" id="IPR041588">
    <property type="entry name" value="Integrase_H2C2"/>
</dbReference>
<dbReference type="Gene3D" id="1.10.340.70">
    <property type="match status" value="1"/>
</dbReference>
<dbReference type="GO" id="GO:0046872">
    <property type="term" value="F:metal ion binding"/>
    <property type="evidence" value="ECO:0007669"/>
    <property type="project" value="UniProtKB-KW"/>
</dbReference>
<keyword evidence="6" id="KW-0064">Aspartyl protease</keyword>
<keyword evidence="3" id="KW-0548">Nucleotidyltransferase</keyword>
<dbReference type="GO" id="GO:0004519">
    <property type="term" value="F:endonuclease activity"/>
    <property type="evidence" value="ECO:0007669"/>
    <property type="project" value="UniProtKB-KW"/>
</dbReference>
<dbReference type="Gene3D" id="3.30.420.10">
    <property type="entry name" value="Ribonuclease H-like superfamily/Ribonuclease H"/>
    <property type="match status" value="1"/>
</dbReference>
<dbReference type="GO" id="GO:0003677">
    <property type="term" value="F:DNA binding"/>
    <property type="evidence" value="ECO:0007669"/>
    <property type="project" value="UniProtKB-KW"/>
</dbReference>
<protein>
    <recommendedName>
        <fullName evidence="22">Integrase catalytic domain-containing protein</fullName>
    </recommendedName>
</protein>
<dbReference type="InterPro" id="IPR043128">
    <property type="entry name" value="Rev_trsase/Diguanyl_cyclase"/>
</dbReference>
<sequence>MSLLQKFGNVSEQRFKLKNKEEYAQQDRNEQSAANFNSSSPSTTAVADRSSPTRSDDEVEVVDEEEISTSTVSPMHRENEIIRKQGTCDGKPVVIMFDSGATGNVVRPGLVANTTASGVSQLTRLDGTSTKRRSVKKGQATIEFGRYRFRKLQVMEWTLGSAHDVILGKPWFTKFQRCIDWRSHEITFPSVSRAPPSPIATEAAVEIAAADFKRNVKKQVYDEMYRVKNCAVMPLSDSTPVPITQLLKEFTDVFPDTLPDGLPPSRRVDFKLNMKPDAVLSNRAPFRLSKDPTSGHQLSRSELVRSGNSTLPIRWVIDYRYVNSKSIIPKIPLPRIDELFDQMSGCVIFSVLDMAQGYHQMRIALESRKYIGFRTHAETYQWCVAPMGLPGVWSRLMRTEVIAKWTTPVNQKQLHRFLGLAGYYRRFIRDYAILALPLGPLIKIEHVWNWGSEQTRSFEEIKFALQEAPVLKLSDYEKRFIATTDASGYCVGGVISRVRSGQDHPVAFVLKKLGPHEINWPTHENELFAIKLALKKWRHYLEFAAGYRNCPDYGDRLKHPEQPFVMQNGLRFRKSQTTMRLCVPYTRDNHLRTSIISCFQDSNIAAHPGVHRTYLRIAQWYHWPTLDQDVRDYVESCETCTRWKHSNTRKNGKMIPIPIPEECWSVLSMDFITGLPDSNDFDAILTVVDKLSKRPKYRACNRTDDAQKTAYHFFDCVVRYHGLPSIIISDRDSNASTGMSPFEVDTGRKERNTLNHVNNTSTMAQVQRGIAQERQKKYYDKKRSSITFKEGDLVMLDIRRIPSAHVTQDIDGKRAKLAARKVGPFEIVKMISPNVAKLNLPRSMSRLNSTFNVDVLSHYIDNPSRFKTRPIPKASRLIIDDDTGDTMHIIEKLL</sequence>
<evidence type="ECO:0000256" key="13">
    <source>
        <dbReference type="ARBA" id="ARBA00023125"/>
    </source>
</evidence>
<dbReference type="Gene3D" id="2.40.70.10">
    <property type="entry name" value="Acid Proteases"/>
    <property type="match status" value="1"/>
</dbReference>
<dbReference type="SUPFAM" id="SSF56672">
    <property type="entry name" value="DNA/RNA polymerases"/>
    <property type="match status" value="1"/>
</dbReference>
<evidence type="ECO:0000256" key="9">
    <source>
        <dbReference type="ARBA" id="ARBA00022842"/>
    </source>
</evidence>
<evidence type="ECO:0000256" key="2">
    <source>
        <dbReference type="ARBA" id="ARBA00022679"/>
    </source>
</evidence>
<evidence type="ECO:0000256" key="15">
    <source>
        <dbReference type="ARBA" id="ARBA00023268"/>
    </source>
</evidence>
<organism evidence="20 21">
    <name type="scientific">Phytophthora nicotianae P1976</name>
    <dbReference type="NCBI Taxonomy" id="1317066"/>
    <lineage>
        <taxon>Eukaryota</taxon>
        <taxon>Sar</taxon>
        <taxon>Stramenopiles</taxon>
        <taxon>Oomycota</taxon>
        <taxon>Peronosporomycetes</taxon>
        <taxon>Peronosporales</taxon>
        <taxon>Peronosporaceae</taxon>
        <taxon>Phytophthora</taxon>
    </lineage>
</organism>
<feature type="domain" description="Tf2-1-like SH3-like" evidence="19">
    <location>
        <begin position="791"/>
        <end position="859"/>
    </location>
</feature>
<dbReference type="GO" id="GO:0006508">
    <property type="term" value="P:proteolysis"/>
    <property type="evidence" value="ECO:0007669"/>
    <property type="project" value="UniProtKB-KW"/>
</dbReference>
<dbReference type="CDD" id="cd01647">
    <property type="entry name" value="RT_LTR"/>
    <property type="match status" value="1"/>
</dbReference>
<dbReference type="Gene3D" id="3.30.70.270">
    <property type="match status" value="2"/>
</dbReference>
<dbReference type="Proteomes" id="UP000028582">
    <property type="component" value="Unassembled WGS sequence"/>
</dbReference>
<dbReference type="GO" id="GO:0004190">
    <property type="term" value="F:aspartic-type endopeptidase activity"/>
    <property type="evidence" value="ECO:0007669"/>
    <property type="project" value="UniProtKB-KW"/>
</dbReference>
<dbReference type="Gene3D" id="3.10.20.370">
    <property type="match status" value="1"/>
</dbReference>
<feature type="region of interest" description="Disordered" evidence="16">
    <location>
        <begin position="18"/>
        <end position="73"/>
    </location>
</feature>
<keyword evidence="9" id="KW-0460">Magnesium</keyword>
<feature type="compositionally biased region" description="Acidic residues" evidence="16">
    <location>
        <begin position="57"/>
        <end position="67"/>
    </location>
</feature>
<evidence type="ECO:0000256" key="8">
    <source>
        <dbReference type="ARBA" id="ARBA00022801"/>
    </source>
</evidence>
<evidence type="ECO:0000256" key="5">
    <source>
        <dbReference type="ARBA" id="ARBA00022723"/>
    </source>
</evidence>
<keyword evidence="14" id="KW-0233">DNA recombination</keyword>
<dbReference type="SUPFAM" id="SSF53098">
    <property type="entry name" value="Ribonuclease H-like"/>
    <property type="match status" value="1"/>
</dbReference>
<keyword evidence="2" id="KW-0808">Transferase</keyword>
<evidence type="ECO:0000256" key="4">
    <source>
        <dbReference type="ARBA" id="ARBA00022722"/>
    </source>
</evidence>
<keyword evidence="12" id="KW-0239">DNA-directed DNA polymerase</keyword>
<evidence type="ECO:0000259" key="17">
    <source>
        <dbReference type="Pfam" id="PF17919"/>
    </source>
</evidence>
<reference evidence="20 21" key="1">
    <citation type="submission" date="2013-11" db="EMBL/GenBank/DDBJ databases">
        <title>The Genome Sequence of Phytophthora parasitica P1976.</title>
        <authorList>
            <consortium name="The Broad Institute Genomics Platform"/>
            <person name="Russ C."/>
            <person name="Tyler B."/>
            <person name="Panabieres F."/>
            <person name="Shan W."/>
            <person name="Tripathy S."/>
            <person name="Grunwald N."/>
            <person name="Machado M."/>
            <person name="Johnson C.S."/>
            <person name="Walker B."/>
            <person name="Young S."/>
            <person name="Zeng Q."/>
            <person name="Gargeya S."/>
            <person name="Fitzgerald M."/>
            <person name="Haas B."/>
            <person name="Abouelleil A."/>
            <person name="Allen A.W."/>
            <person name="Alvarado L."/>
            <person name="Arachchi H.M."/>
            <person name="Berlin A.M."/>
            <person name="Chapman S.B."/>
            <person name="Gainer-Dewar J."/>
            <person name="Goldberg J."/>
            <person name="Griggs A."/>
            <person name="Gujja S."/>
            <person name="Hansen M."/>
            <person name="Howarth C."/>
            <person name="Imamovic A."/>
            <person name="Ireland A."/>
            <person name="Larimer J."/>
            <person name="McCowan C."/>
            <person name="Murphy C."/>
            <person name="Pearson M."/>
            <person name="Poon T.W."/>
            <person name="Priest M."/>
            <person name="Roberts A."/>
            <person name="Saif S."/>
            <person name="Shea T."/>
            <person name="Sisk P."/>
            <person name="Sykes S."/>
            <person name="Wortman J."/>
            <person name="Nusbaum C."/>
            <person name="Birren B."/>
        </authorList>
    </citation>
    <scope>NUCLEOTIDE SEQUENCE [LARGE SCALE GENOMIC DNA]</scope>
    <source>
        <strain evidence="20 21">P1976</strain>
    </source>
</reference>
<keyword evidence="11" id="KW-0695">RNA-directed DNA polymerase</keyword>
<dbReference type="Pfam" id="PF17921">
    <property type="entry name" value="Integrase_H2C2"/>
    <property type="match status" value="1"/>
</dbReference>
<gene>
    <name evidence="20" type="ORF">F444_08926</name>
</gene>
<keyword evidence="7" id="KW-0255">Endonuclease</keyword>
<dbReference type="GO" id="GO:0015074">
    <property type="term" value="P:DNA integration"/>
    <property type="evidence" value="ECO:0007669"/>
    <property type="project" value="UniProtKB-KW"/>
</dbReference>
<evidence type="ECO:0000256" key="10">
    <source>
        <dbReference type="ARBA" id="ARBA00022908"/>
    </source>
</evidence>
<dbReference type="GO" id="GO:0006310">
    <property type="term" value="P:DNA recombination"/>
    <property type="evidence" value="ECO:0007669"/>
    <property type="project" value="UniProtKB-KW"/>
</dbReference>
<evidence type="ECO:0000256" key="6">
    <source>
        <dbReference type="ARBA" id="ARBA00022750"/>
    </source>
</evidence>
<keyword evidence="13" id="KW-0238">DNA-binding</keyword>
<evidence type="ECO:0000313" key="20">
    <source>
        <dbReference type="EMBL" id="ETO75494.1"/>
    </source>
</evidence>
<dbReference type="EMBL" id="ANJA01001659">
    <property type="protein sequence ID" value="ETO75494.1"/>
    <property type="molecule type" value="Genomic_DNA"/>
</dbReference>
<keyword evidence="5" id="KW-0479">Metal-binding</keyword>
<dbReference type="InterPro" id="IPR036397">
    <property type="entry name" value="RNaseH_sf"/>
</dbReference>
<dbReference type="InterPro" id="IPR012337">
    <property type="entry name" value="RNaseH-like_sf"/>
</dbReference>
<keyword evidence="10" id="KW-0229">DNA integration</keyword>
<dbReference type="OrthoDB" id="163970at2759"/>
<dbReference type="Pfam" id="PF13650">
    <property type="entry name" value="Asp_protease_2"/>
    <property type="match status" value="1"/>
</dbReference>
<dbReference type="FunFam" id="3.30.70.270:FF:000020">
    <property type="entry name" value="Transposon Tf2-6 polyprotein-like Protein"/>
    <property type="match status" value="1"/>
</dbReference>
<keyword evidence="4" id="KW-0540">Nuclease</keyword>
<dbReference type="InterPro" id="IPR056924">
    <property type="entry name" value="SH3_Tf2-1"/>
</dbReference>
<feature type="domain" description="Integrase zinc-binding" evidence="18">
    <location>
        <begin position="589"/>
        <end position="645"/>
    </location>
</feature>
<dbReference type="PANTHER" id="PTHR37984:SF5">
    <property type="entry name" value="PROTEIN NYNRIN-LIKE"/>
    <property type="match status" value="1"/>
</dbReference>
<dbReference type="InterPro" id="IPR041577">
    <property type="entry name" value="RT_RNaseH_2"/>
</dbReference>
<dbReference type="GO" id="GO:0003887">
    <property type="term" value="F:DNA-directed DNA polymerase activity"/>
    <property type="evidence" value="ECO:0007669"/>
    <property type="project" value="UniProtKB-KW"/>
</dbReference>
<name>A0A081A9D3_PHYNI</name>
<evidence type="ECO:0000256" key="12">
    <source>
        <dbReference type="ARBA" id="ARBA00022932"/>
    </source>
</evidence>
<dbReference type="CDD" id="cd00303">
    <property type="entry name" value="retropepsin_like"/>
    <property type="match status" value="1"/>
</dbReference>
<proteinExistence type="predicted"/>
<dbReference type="GO" id="GO:0003964">
    <property type="term" value="F:RNA-directed DNA polymerase activity"/>
    <property type="evidence" value="ECO:0007669"/>
    <property type="project" value="UniProtKB-KW"/>
</dbReference>
<evidence type="ECO:0000256" key="14">
    <source>
        <dbReference type="ARBA" id="ARBA00023172"/>
    </source>
</evidence>
<evidence type="ECO:0000256" key="1">
    <source>
        <dbReference type="ARBA" id="ARBA00022670"/>
    </source>
</evidence>
<dbReference type="AlphaFoldDB" id="A0A081A9D3"/>
<evidence type="ECO:0000259" key="19">
    <source>
        <dbReference type="Pfam" id="PF24626"/>
    </source>
</evidence>
<evidence type="ECO:0000313" key="21">
    <source>
        <dbReference type="Proteomes" id="UP000028582"/>
    </source>
</evidence>
<dbReference type="SUPFAM" id="SSF50630">
    <property type="entry name" value="Acid proteases"/>
    <property type="match status" value="1"/>
</dbReference>
<evidence type="ECO:0008006" key="22">
    <source>
        <dbReference type="Google" id="ProtNLM"/>
    </source>
</evidence>
<evidence type="ECO:0000256" key="7">
    <source>
        <dbReference type="ARBA" id="ARBA00022759"/>
    </source>
</evidence>
<accession>A0A081A9D3</accession>
<feature type="domain" description="Reverse transcriptase/retrotransposon-derived protein RNase H-like" evidence="17">
    <location>
        <begin position="450"/>
        <end position="542"/>
    </location>
</feature>
<dbReference type="InterPro" id="IPR021109">
    <property type="entry name" value="Peptidase_aspartic_dom_sf"/>
</dbReference>
<evidence type="ECO:0000256" key="3">
    <source>
        <dbReference type="ARBA" id="ARBA00022695"/>
    </source>
</evidence>
<dbReference type="Pfam" id="PF24626">
    <property type="entry name" value="SH3_Tf2-1"/>
    <property type="match status" value="1"/>
</dbReference>
<evidence type="ECO:0000256" key="16">
    <source>
        <dbReference type="SAM" id="MobiDB-lite"/>
    </source>
</evidence>
<evidence type="ECO:0000259" key="18">
    <source>
        <dbReference type="Pfam" id="PF17921"/>
    </source>
</evidence>
<feature type="compositionally biased region" description="Basic and acidic residues" evidence="16">
    <location>
        <begin position="18"/>
        <end position="30"/>
    </location>
</feature>
<dbReference type="InterPro" id="IPR043502">
    <property type="entry name" value="DNA/RNA_pol_sf"/>
</dbReference>
<dbReference type="Pfam" id="PF17919">
    <property type="entry name" value="RT_RNaseH_2"/>
    <property type="match status" value="1"/>
</dbReference>
<keyword evidence="8" id="KW-0378">Hydrolase</keyword>
<dbReference type="PANTHER" id="PTHR37984">
    <property type="entry name" value="PROTEIN CBG26694"/>
    <property type="match status" value="1"/>
</dbReference>
<feature type="compositionally biased region" description="Polar residues" evidence="16">
    <location>
        <begin position="31"/>
        <end position="53"/>
    </location>
</feature>
<evidence type="ECO:0000256" key="11">
    <source>
        <dbReference type="ARBA" id="ARBA00022918"/>
    </source>
</evidence>
<dbReference type="InterPro" id="IPR050951">
    <property type="entry name" value="Retrovirus_Pol_polyprotein"/>
</dbReference>
<comment type="caution">
    <text evidence="20">The sequence shown here is derived from an EMBL/GenBank/DDBJ whole genome shotgun (WGS) entry which is preliminary data.</text>
</comment>
<keyword evidence="15" id="KW-0511">Multifunctional enzyme</keyword>